<comment type="subcellular location">
    <subcellularLocation>
        <location evidence="1">Membrane</location>
    </subcellularLocation>
</comment>
<name>A0A2T7NDY1_POMCA</name>
<dbReference type="Gene3D" id="1.20.1070.10">
    <property type="entry name" value="Rhodopsin 7-helix transmembrane proteins"/>
    <property type="match status" value="1"/>
</dbReference>
<evidence type="ECO:0000313" key="7">
    <source>
        <dbReference type="EMBL" id="PVD19376.1"/>
    </source>
</evidence>
<protein>
    <recommendedName>
        <fullName evidence="6">G-protein coupled receptors family 1 profile domain-containing protein</fullName>
    </recommendedName>
</protein>
<dbReference type="GO" id="GO:0016020">
    <property type="term" value="C:membrane"/>
    <property type="evidence" value="ECO:0007669"/>
    <property type="project" value="UniProtKB-SubCell"/>
</dbReference>
<dbReference type="AlphaFoldDB" id="A0A2T7NDY1"/>
<keyword evidence="8" id="KW-1185">Reference proteome</keyword>
<keyword evidence="2 5" id="KW-0812">Transmembrane</keyword>
<dbReference type="SUPFAM" id="SSF81321">
    <property type="entry name" value="Family A G protein-coupled receptor-like"/>
    <property type="match status" value="1"/>
</dbReference>
<evidence type="ECO:0000256" key="4">
    <source>
        <dbReference type="ARBA" id="ARBA00023136"/>
    </source>
</evidence>
<evidence type="ECO:0000313" key="8">
    <source>
        <dbReference type="Proteomes" id="UP000245119"/>
    </source>
</evidence>
<organism evidence="7 8">
    <name type="scientific">Pomacea canaliculata</name>
    <name type="common">Golden apple snail</name>
    <dbReference type="NCBI Taxonomy" id="400727"/>
    <lineage>
        <taxon>Eukaryota</taxon>
        <taxon>Metazoa</taxon>
        <taxon>Spiralia</taxon>
        <taxon>Lophotrochozoa</taxon>
        <taxon>Mollusca</taxon>
        <taxon>Gastropoda</taxon>
        <taxon>Caenogastropoda</taxon>
        <taxon>Architaenioglossa</taxon>
        <taxon>Ampullarioidea</taxon>
        <taxon>Ampullariidae</taxon>
        <taxon>Pomacea</taxon>
    </lineage>
</organism>
<evidence type="ECO:0000256" key="5">
    <source>
        <dbReference type="SAM" id="Phobius"/>
    </source>
</evidence>
<keyword evidence="3 5" id="KW-1133">Transmembrane helix</keyword>
<reference evidence="7 8" key="1">
    <citation type="submission" date="2018-04" db="EMBL/GenBank/DDBJ databases">
        <title>The genome of golden apple snail Pomacea canaliculata provides insight into stress tolerance and invasive adaptation.</title>
        <authorList>
            <person name="Liu C."/>
            <person name="Liu B."/>
            <person name="Ren Y."/>
            <person name="Zhang Y."/>
            <person name="Wang H."/>
            <person name="Li S."/>
            <person name="Jiang F."/>
            <person name="Yin L."/>
            <person name="Zhang G."/>
            <person name="Qian W."/>
            <person name="Fan W."/>
        </authorList>
    </citation>
    <scope>NUCLEOTIDE SEQUENCE [LARGE SCALE GENOMIC DNA]</scope>
    <source>
        <strain evidence="7">SZHN2017</strain>
        <tissue evidence="7">Muscle</tissue>
    </source>
</reference>
<dbReference type="EMBL" id="PZQS01000013">
    <property type="protein sequence ID" value="PVD19376.1"/>
    <property type="molecule type" value="Genomic_DNA"/>
</dbReference>
<dbReference type="InterPro" id="IPR017452">
    <property type="entry name" value="GPCR_Rhodpsn_7TM"/>
</dbReference>
<dbReference type="PROSITE" id="PS50262">
    <property type="entry name" value="G_PROTEIN_RECEP_F1_2"/>
    <property type="match status" value="1"/>
</dbReference>
<keyword evidence="4 5" id="KW-0472">Membrane</keyword>
<accession>A0A2T7NDY1</accession>
<feature type="transmembrane region" description="Helical" evidence="5">
    <location>
        <begin position="123"/>
        <end position="146"/>
    </location>
</feature>
<proteinExistence type="predicted"/>
<comment type="caution">
    <text evidence="7">The sequence shown here is derived from an EMBL/GenBank/DDBJ whole genome shotgun (WGS) entry which is preliminary data.</text>
</comment>
<dbReference type="OrthoDB" id="6102876at2759"/>
<sequence length="331" mass="36877">MDDRLALDGDDVWLLPEHELQLQSLDALAHNKRYVVAQSMVQQSRFNLGLLILFILSIFVVNAFFIVVILMSKALRSSSKHILILSVAFGDLIQGLLILPLITDLGMKGSTVTECSTFHVARLFADFLIPSITTLGVLVLNIDYILRLTCNLYSEGGSRACILGSLFVGPWLVSILLLVPIYIVSLRKISPYNTGNMCQIITEGVYARTLLTMSYILYGCILLVVTLSVAVMYLIKREYLGLDVCGERVHAPFDICLASFVNILFYTPIFLFALLTTEGYLGCAADSECRTLEGVYTFALWLMLTKSWILPMAWIFGTDTRAGIRQAIPFC</sequence>
<evidence type="ECO:0000256" key="3">
    <source>
        <dbReference type="ARBA" id="ARBA00022989"/>
    </source>
</evidence>
<dbReference type="Proteomes" id="UP000245119">
    <property type="component" value="Linkage Group LG13"/>
</dbReference>
<gene>
    <name evidence="7" type="ORF">C0Q70_19864</name>
</gene>
<feature type="transmembrane region" description="Helical" evidence="5">
    <location>
        <begin position="295"/>
        <end position="316"/>
    </location>
</feature>
<evidence type="ECO:0000256" key="1">
    <source>
        <dbReference type="ARBA" id="ARBA00004370"/>
    </source>
</evidence>
<feature type="transmembrane region" description="Helical" evidence="5">
    <location>
        <begin position="82"/>
        <end position="103"/>
    </location>
</feature>
<feature type="domain" description="G-protein coupled receptors family 1 profile" evidence="6">
    <location>
        <begin position="61"/>
        <end position="314"/>
    </location>
</feature>
<feature type="transmembrane region" description="Helical" evidence="5">
    <location>
        <begin position="48"/>
        <end position="70"/>
    </location>
</feature>
<feature type="transmembrane region" description="Helical" evidence="5">
    <location>
        <begin position="158"/>
        <end position="183"/>
    </location>
</feature>
<feature type="transmembrane region" description="Helical" evidence="5">
    <location>
        <begin position="215"/>
        <end position="235"/>
    </location>
</feature>
<evidence type="ECO:0000259" key="6">
    <source>
        <dbReference type="PROSITE" id="PS50262"/>
    </source>
</evidence>
<evidence type="ECO:0000256" key="2">
    <source>
        <dbReference type="ARBA" id="ARBA00022692"/>
    </source>
</evidence>
<feature type="transmembrane region" description="Helical" evidence="5">
    <location>
        <begin position="255"/>
        <end position="275"/>
    </location>
</feature>